<dbReference type="KEGG" id="kde:CDSE_0408"/>
<accession>M1L1W4</accession>
<sequence>MISSIINVYVGYKSVNIQCNKLKAIYNLQHKYCDFIEELLEDGNYNLEHIVSDMYITLYHLN</sequence>
<gene>
    <name evidence="1" type="ORF">CDSE_0408</name>
</gene>
<evidence type="ECO:0000313" key="2">
    <source>
        <dbReference type="Proteomes" id="UP000011547"/>
    </source>
</evidence>
<keyword evidence="2" id="KW-1185">Reference proteome</keyword>
<dbReference type="Proteomes" id="UP000011547">
    <property type="component" value="Chromosome"/>
</dbReference>
<dbReference type="AlphaFoldDB" id="M1L1W4"/>
<reference evidence="1 2" key="1">
    <citation type="journal article" date="2013" name="Genome Biol. Evol.">
        <title>Genome evolution and phylogenomic analysis of candidatus kinetoplastibacterium, the betaproteobacterial endosymbionts of strigomonas and angomonas.</title>
        <authorList>
            <person name="Alves J.M."/>
            <person name="Serrano M.G."/>
            <person name="Maia da Silva F."/>
            <person name="Voegtly L.J."/>
            <person name="Matveyev A.V."/>
            <person name="Teixeira M.M."/>
            <person name="Camargo E.P."/>
            <person name="Buck G.A."/>
        </authorList>
    </citation>
    <scope>NUCLEOTIDE SEQUENCE [LARGE SCALE GENOMIC DNA]</scope>
    <source>
        <strain evidence="1 2">TCC079E</strain>
    </source>
</reference>
<dbReference type="STRING" id="1208919.CDSE_0408"/>
<evidence type="ECO:0000313" key="1">
    <source>
        <dbReference type="EMBL" id="AGF46733.1"/>
    </source>
</evidence>
<protein>
    <submittedName>
        <fullName evidence="1">Uncharacterized protein</fullName>
    </submittedName>
</protein>
<dbReference type="EMBL" id="CP003803">
    <property type="protein sequence ID" value="AGF46733.1"/>
    <property type="molecule type" value="Genomic_DNA"/>
</dbReference>
<dbReference type="HOGENOM" id="CLU_2895623_0_0_4"/>
<dbReference type="PATRIC" id="fig|1208919.3.peg.170"/>
<proteinExistence type="predicted"/>
<name>M1L1W4_9PROT</name>
<organism evidence="1 2">
    <name type="scientific">Candidatus Kinetoplastidibacterium desouzai TCC079E</name>
    <dbReference type="NCBI Taxonomy" id="1208919"/>
    <lineage>
        <taxon>Bacteria</taxon>
        <taxon>Pseudomonadati</taxon>
        <taxon>Pseudomonadota</taxon>
        <taxon>Betaproteobacteria</taxon>
        <taxon>Candidatus Kinetoplastidibacterium</taxon>
    </lineage>
</organism>